<feature type="compositionally biased region" description="Basic and acidic residues" evidence="1">
    <location>
        <begin position="197"/>
        <end position="209"/>
    </location>
</feature>
<dbReference type="Proteomes" id="UP000799440">
    <property type="component" value="Unassembled WGS sequence"/>
</dbReference>
<evidence type="ECO:0000313" key="3">
    <source>
        <dbReference type="EMBL" id="KAF2743441.1"/>
    </source>
</evidence>
<feature type="region of interest" description="Disordered" evidence="1">
    <location>
        <begin position="453"/>
        <end position="487"/>
    </location>
</feature>
<name>A0A6A6V2A2_9PLEO</name>
<dbReference type="EMBL" id="MU006597">
    <property type="protein sequence ID" value="KAF2743441.1"/>
    <property type="molecule type" value="Genomic_DNA"/>
</dbReference>
<dbReference type="AlphaFoldDB" id="A0A6A6V2A2"/>
<accession>A0A6A6V2A2</accession>
<proteinExistence type="predicted"/>
<feature type="transmembrane region" description="Helical" evidence="2">
    <location>
        <begin position="503"/>
        <end position="521"/>
    </location>
</feature>
<keyword evidence="2" id="KW-0812">Transmembrane</keyword>
<sequence length="575" mass="63505">MFGSQFFFHSFFKSISSAVFAPLMDAVPTSPRSKRFAMHFRQRTPTVNIVNQFASPDRPSSSGKVSAGTDGTRPSVIYTLDMSPSLSRIRPRGPRQETNASFATRAPIPRSQSSDHYSYLYGSPATGQGPRSMKTSEATIVTNATTTQPAFESDAFAVHMPSTREPILGPRAPRAPRGEPSSPTKAQTDAYQTYKRKAQEVRERNHQEGVRIPSQIKSYDYAYAHAEPPRNARMPDNSPDQQPAGSFPASPPILQQGWAPPVRSPKGPRSVSEGSYIIGRKPVGHSNASNSSKMRAQKHDRVDTQRGASVTTSPSRSKPSPIKIRIRAKSRAAEPVQKESFWTLYNRSPQPASAETSRSTSPSKPGLVSTDIRPNEHVFGHTTADITGTPARTASHAGKPAKLPTKGASRWAWLRSTIALKPSPTLPKTPPPLNTPNTLKSYIDPFLSIATPTASAPSTPHTSRPSSPRKLVPRHKPQPSISSDNPAGKFETGYQQIKSLTSLVLKICLVVYVLIALYFVLDAIRETARAMGAPLRWARWVWGWLWIVGKWIWEALVRVWVRWGVKVRWKGGRWW</sequence>
<evidence type="ECO:0000256" key="1">
    <source>
        <dbReference type="SAM" id="MobiDB-lite"/>
    </source>
</evidence>
<gene>
    <name evidence="3" type="ORF">M011DRAFT_221520</name>
</gene>
<keyword evidence="2" id="KW-1133">Transmembrane helix</keyword>
<feature type="region of interest" description="Disordered" evidence="1">
    <location>
        <begin position="164"/>
        <end position="216"/>
    </location>
</feature>
<feature type="compositionally biased region" description="Low complexity" evidence="1">
    <location>
        <begin position="453"/>
        <end position="469"/>
    </location>
</feature>
<feature type="compositionally biased region" description="Polar residues" evidence="1">
    <location>
        <begin position="52"/>
        <end position="64"/>
    </location>
</feature>
<feature type="region of interest" description="Disordered" evidence="1">
    <location>
        <begin position="52"/>
        <end position="117"/>
    </location>
</feature>
<protein>
    <submittedName>
        <fullName evidence="3">Uncharacterized protein</fullName>
    </submittedName>
</protein>
<feature type="compositionally biased region" description="Polar residues" evidence="1">
    <location>
        <begin position="343"/>
        <end position="363"/>
    </location>
</feature>
<evidence type="ECO:0000313" key="4">
    <source>
        <dbReference type="Proteomes" id="UP000799440"/>
    </source>
</evidence>
<feature type="region of interest" description="Disordered" evidence="1">
    <location>
        <begin position="228"/>
        <end position="373"/>
    </location>
</feature>
<organism evidence="3 4">
    <name type="scientific">Sporormia fimetaria CBS 119925</name>
    <dbReference type="NCBI Taxonomy" id="1340428"/>
    <lineage>
        <taxon>Eukaryota</taxon>
        <taxon>Fungi</taxon>
        <taxon>Dikarya</taxon>
        <taxon>Ascomycota</taxon>
        <taxon>Pezizomycotina</taxon>
        <taxon>Dothideomycetes</taxon>
        <taxon>Pleosporomycetidae</taxon>
        <taxon>Pleosporales</taxon>
        <taxon>Sporormiaceae</taxon>
        <taxon>Sporormia</taxon>
    </lineage>
</organism>
<dbReference type="OrthoDB" id="3755781at2759"/>
<feature type="compositionally biased region" description="Low complexity" evidence="1">
    <location>
        <begin position="313"/>
        <end position="323"/>
    </location>
</feature>
<feature type="region of interest" description="Disordered" evidence="1">
    <location>
        <begin position="386"/>
        <end position="406"/>
    </location>
</feature>
<reference evidence="3" key="1">
    <citation type="journal article" date="2020" name="Stud. Mycol.">
        <title>101 Dothideomycetes genomes: a test case for predicting lifestyles and emergence of pathogens.</title>
        <authorList>
            <person name="Haridas S."/>
            <person name="Albert R."/>
            <person name="Binder M."/>
            <person name="Bloem J."/>
            <person name="Labutti K."/>
            <person name="Salamov A."/>
            <person name="Andreopoulos B."/>
            <person name="Baker S."/>
            <person name="Barry K."/>
            <person name="Bills G."/>
            <person name="Bluhm B."/>
            <person name="Cannon C."/>
            <person name="Castanera R."/>
            <person name="Culley D."/>
            <person name="Daum C."/>
            <person name="Ezra D."/>
            <person name="Gonzalez J."/>
            <person name="Henrissat B."/>
            <person name="Kuo A."/>
            <person name="Liang C."/>
            <person name="Lipzen A."/>
            <person name="Lutzoni F."/>
            <person name="Magnuson J."/>
            <person name="Mondo S."/>
            <person name="Nolan M."/>
            <person name="Ohm R."/>
            <person name="Pangilinan J."/>
            <person name="Park H.-J."/>
            <person name="Ramirez L."/>
            <person name="Alfaro M."/>
            <person name="Sun H."/>
            <person name="Tritt A."/>
            <person name="Yoshinaga Y."/>
            <person name="Zwiers L.-H."/>
            <person name="Turgeon B."/>
            <person name="Goodwin S."/>
            <person name="Spatafora J."/>
            <person name="Crous P."/>
            <person name="Grigoriev I."/>
        </authorList>
    </citation>
    <scope>NUCLEOTIDE SEQUENCE</scope>
    <source>
        <strain evidence="3">CBS 119925</strain>
    </source>
</reference>
<keyword evidence="4" id="KW-1185">Reference proteome</keyword>
<keyword evidence="2" id="KW-0472">Membrane</keyword>
<evidence type="ECO:0000256" key="2">
    <source>
        <dbReference type="SAM" id="Phobius"/>
    </source>
</evidence>